<sequence>MQYLRDVLSDVWTAMNPSEPSPAYLFKFLMAAIMVFIAAYLIGRGLGLP</sequence>
<comment type="caution">
    <text evidence="2">The sequence shown here is derived from an EMBL/GenBank/DDBJ whole genome shotgun (WGS) entry which is preliminary data.</text>
</comment>
<protein>
    <submittedName>
        <fullName evidence="2">Uncharacterized protein</fullName>
    </submittedName>
</protein>
<keyword evidence="1" id="KW-1133">Transmembrane helix</keyword>
<keyword evidence="1" id="KW-0472">Membrane</keyword>
<accession>A0AAE3NQK9</accession>
<evidence type="ECO:0000313" key="3">
    <source>
        <dbReference type="Proteomes" id="UP001220964"/>
    </source>
</evidence>
<evidence type="ECO:0000313" key="2">
    <source>
        <dbReference type="EMBL" id="MDF0602403.1"/>
    </source>
</evidence>
<dbReference type="AlphaFoldDB" id="A0AAE3NQK9"/>
<gene>
    <name evidence="2" type="ORF">P1J78_16815</name>
</gene>
<dbReference type="RefSeq" id="WP_275568530.1">
    <property type="nucleotide sequence ID" value="NZ_JARGYC010000049.1"/>
</dbReference>
<keyword evidence="1" id="KW-0812">Transmembrane</keyword>
<feature type="transmembrane region" description="Helical" evidence="1">
    <location>
        <begin position="24"/>
        <end position="43"/>
    </location>
</feature>
<evidence type="ECO:0000256" key="1">
    <source>
        <dbReference type="SAM" id="Phobius"/>
    </source>
</evidence>
<proteinExistence type="predicted"/>
<keyword evidence="3" id="KW-1185">Reference proteome</keyword>
<reference evidence="2" key="1">
    <citation type="submission" date="2023-03" db="EMBL/GenBank/DDBJ databases">
        <title>Multiphase analysis and comparison of six strains from genera Psychromarinibacter, Lutimaribacter, and Maritimibacter, including a novel species: Psychromarinibacter sediminicola sp. nov.</title>
        <authorList>
            <person name="Wang Y.-H."/>
            <person name="Ye M.-Q."/>
            <person name="Du Z.-J."/>
        </authorList>
    </citation>
    <scope>NUCLEOTIDE SEQUENCE</scope>
    <source>
        <strain evidence="2">C21-152</strain>
    </source>
</reference>
<dbReference type="EMBL" id="JARGYC010000049">
    <property type="protein sequence ID" value="MDF0602403.1"/>
    <property type="molecule type" value="Genomic_DNA"/>
</dbReference>
<dbReference type="Proteomes" id="UP001220964">
    <property type="component" value="Unassembled WGS sequence"/>
</dbReference>
<organism evidence="2 3">
    <name type="scientific">Psychromarinibacter sediminicola</name>
    <dbReference type="NCBI Taxonomy" id="3033385"/>
    <lineage>
        <taxon>Bacteria</taxon>
        <taxon>Pseudomonadati</taxon>
        <taxon>Pseudomonadota</taxon>
        <taxon>Alphaproteobacteria</taxon>
        <taxon>Rhodobacterales</taxon>
        <taxon>Paracoccaceae</taxon>
        <taxon>Psychromarinibacter</taxon>
    </lineage>
</organism>
<name>A0AAE3NQK9_9RHOB</name>